<dbReference type="CDD" id="cd01283">
    <property type="entry name" value="cytidine_deaminase"/>
    <property type="match status" value="1"/>
</dbReference>
<dbReference type="GO" id="GO:0005829">
    <property type="term" value="C:cytosol"/>
    <property type="evidence" value="ECO:0007669"/>
    <property type="project" value="TreeGrafter"/>
</dbReference>
<dbReference type="InterPro" id="IPR050202">
    <property type="entry name" value="Cyt/Deoxycyt_deaminase"/>
</dbReference>
<dbReference type="PROSITE" id="PS51747">
    <property type="entry name" value="CYT_DCMP_DEAMINASES_2"/>
    <property type="match status" value="1"/>
</dbReference>
<feature type="binding site" evidence="12">
    <location>
        <position position="109"/>
    </location>
    <ligand>
        <name>Zn(2+)</name>
        <dbReference type="ChEBI" id="CHEBI:29105"/>
        <note>catalytic</note>
    </ligand>
</feature>
<dbReference type="GO" id="GO:0055086">
    <property type="term" value="P:nucleobase-containing small molecule metabolic process"/>
    <property type="evidence" value="ECO:0007669"/>
    <property type="project" value="UniProtKB-ARBA"/>
</dbReference>
<comment type="caution">
    <text evidence="15">The sequence shown here is derived from an EMBL/GenBank/DDBJ whole genome shotgun (WGS) entry which is preliminary data.</text>
</comment>
<comment type="catalytic activity">
    <reaction evidence="9 13">
        <text>cytidine + H2O + H(+) = uridine + NH4(+)</text>
        <dbReference type="Rhea" id="RHEA:16069"/>
        <dbReference type="ChEBI" id="CHEBI:15377"/>
        <dbReference type="ChEBI" id="CHEBI:15378"/>
        <dbReference type="ChEBI" id="CHEBI:16704"/>
        <dbReference type="ChEBI" id="CHEBI:17562"/>
        <dbReference type="ChEBI" id="CHEBI:28938"/>
        <dbReference type="EC" id="3.5.4.5"/>
    </reaction>
</comment>
<feature type="binding site" evidence="12">
    <location>
        <position position="74"/>
    </location>
    <ligand>
        <name>Zn(2+)</name>
        <dbReference type="ChEBI" id="CHEBI:29105"/>
        <note>catalytic</note>
    </ligand>
</feature>
<dbReference type="AlphaFoldDB" id="A0AAN7TWI9"/>
<dbReference type="InterPro" id="IPR016192">
    <property type="entry name" value="APOBEC/CMP_deaminase_Zn-bd"/>
</dbReference>
<comment type="function">
    <text evidence="2 13">This enzyme scavenges exogenous and endogenous cytidine and 2'-deoxycytidine for UMP synthesis.</text>
</comment>
<evidence type="ECO:0000256" key="4">
    <source>
        <dbReference type="ARBA" id="ARBA00012783"/>
    </source>
</evidence>
<evidence type="ECO:0000256" key="10">
    <source>
        <dbReference type="PIRSR" id="PIRSR606262-1"/>
    </source>
</evidence>
<evidence type="ECO:0000259" key="14">
    <source>
        <dbReference type="PROSITE" id="PS51747"/>
    </source>
</evidence>
<evidence type="ECO:0000256" key="6">
    <source>
        <dbReference type="ARBA" id="ARBA00022801"/>
    </source>
</evidence>
<proteinExistence type="inferred from homology"/>
<gene>
    <name evidence="15" type="ORF">LTR62_005037</name>
</gene>
<evidence type="ECO:0000313" key="15">
    <source>
        <dbReference type="EMBL" id="KAK5117614.1"/>
    </source>
</evidence>
<dbReference type="InterPro" id="IPR006262">
    <property type="entry name" value="Cyt_deam_tetra"/>
</dbReference>
<dbReference type="Gene3D" id="3.40.140.10">
    <property type="entry name" value="Cytidine Deaminase, domain 2"/>
    <property type="match status" value="1"/>
</dbReference>
<dbReference type="InterPro" id="IPR016193">
    <property type="entry name" value="Cytidine_deaminase-like"/>
</dbReference>
<dbReference type="NCBIfam" id="TIGR01354">
    <property type="entry name" value="cyt_deam_tetra"/>
    <property type="match status" value="1"/>
</dbReference>
<feature type="binding site" evidence="12">
    <location>
        <position position="112"/>
    </location>
    <ligand>
        <name>Zn(2+)</name>
        <dbReference type="ChEBI" id="CHEBI:29105"/>
        <note>catalytic</note>
    </ligand>
</feature>
<evidence type="ECO:0000256" key="2">
    <source>
        <dbReference type="ARBA" id="ARBA00003949"/>
    </source>
</evidence>
<feature type="domain" description="CMP/dCMP-type deaminase" evidence="14">
    <location>
        <begin position="22"/>
        <end position="151"/>
    </location>
</feature>
<protein>
    <recommendedName>
        <fullName evidence="4 13">Cytidine deaminase</fullName>
        <ecNumber evidence="4 13">3.5.4.5</ecNumber>
    </recommendedName>
    <alternativeName>
        <fullName evidence="8 13">Cytidine aminohydrolase</fullName>
    </alternativeName>
</protein>
<organism evidence="15 16">
    <name type="scientific">Meristemomyces frigidus</name>
    <dbReference type="NCBI Taxonomy" id="1508187"/>
    <lineage>
        <taxon>Eukaryota</taxon>
        <taxon>Fungi</taxon>
        <taxon>Dikarya</taxon>
        <taxon>Ascomycota</taxon>
        <taxon>Pezizomycotina</taxon>
        <taxon>Dothideomycetes</taxon>
        <taxon>Dothideomycetidae</taxon>
        <taxon>Mycosphaerellales</taxon>
        <taxon>Teratosphaeriaceae</taxon>
        <taxon>Meristemomyces</taxon>
    </lineage>
</organism>
<keyword evidence="6 13" id="KW-0378">Hydrolase</keyword>
<evidence type="ECO:0000256" key="8">
    <source>
        <dbReference type="ARBA" id="ARBA00032005"/>
    </source>
</evidence>
<evidence type="ECO:0000256" key="3">
    <source>
        <dbReference type="ARBA" id="ARBA00006576"/>
    </source>
</evidence>
<comment type="similarity">
    <text evidence="3 13">Belongs to the cytidine and deoxycytidylate deaminase family.</text>
</comment>
<dbReference type="GO" id="GO:0008270">
    <property type="term" value="F:zinc ion binding"/>
    <property type="evidence" value="ECO:0007669"/>
    <property type="project" value="UniProtKB-UniRule"/>
</dbReference>
<evidence type="ECO:0000256" key="5">
    <source>
        <dbReference type="ARBA" id="ARBA00022723"/>
    </source>
</evidence>
<dbReference type="Pfam" id="PF00383">
    <property type="entry name" value="dCMP_cyt_deam_1"/>
    <property type="match status" value="1"/>
</dbReference>
<reference evidence="15" key="1">
    <citation type="submission" date="2023-08" db="EMBL/GenBank/DDBJ databases">
        <title>Black Yeasts Isolated from many extreme environments.</title>
        <authorList>
            <person name="Coleine C."/>
            <person name="Stajich J.E."/>
            <person name="Selbmann L."/>
        </authorList>
    </citation>
    <scope>NUCLEOTIDE SEQUENCE</scope>
    <source>
        <strain evidence="15">CCFEE 5401</strain>
    </source>
</reference>
<keyword evidence="5 12" id="KW-0479">Metal-binding</keyword>
<dbReference type="EMBL" id="JAVRRL010000004">
    <property type="protein sequence ID" value="KAK5117614.1"/>
    <property type="molecule type" value="Genomic_DNA"/>
</dbReference>
<dbReference type="EC" id="3.5.4.5" evidence="4 13"/>
<evidence type="ECO:0000313" key="16">
    <source>
        <dbReference type="Proteomes" id="UP001310890"/>
    </source>
</evidence>
<dbReference type="GO" id="GO:0072527">
    <property type="term" value="P:pyrimidine-containing compound metabolic process"/>
    <property type="evidence" value="ECO:0007669"/>
    <property type="project" value="UniProtKB-ARBA"/>
</dbReference>
<feature type="active site" description="Proton donor" evidence="10">
    <location>
        <position position="76"/>
    </location>
</feature>
<dbReference type="GO" id="GO:0042802">
    <property type="term" value="F:identical protein binding"/>
    <property type="evidence" value="ECO:0007669"/>
    <property type="project" value="UniProtKB-ARBA"/>
</dbReference>
<evidence type="ECO:0000256" key="13">
    <source>
        <dbReference type="RuleBase" id="RU364006"/>
    </source>
</evidence>
<dbReference type="FunFam" id="3.40.140.10:FF:000008">
    <property type="entry name" value="Cytidine deaminase"/>
    <property type="match status" value="1"/>
</dbReference>
<evidence type="ECO:0000256" key="7">
    <source>
        <dbReference type="ARBA" id="ARBA00022833"/>
    </source>
</evidence>
<accession>A0AAN7TWI9</accession>
<comment type="cofactor">
    <cofactor evidence="1 12 13">
        <name>Zn(2+)</name>
        <dbReference type="ChEBI" id="CHEBI:29105"/>
    </cofactor>
</comment>
<name>A0AAN7TWI9_9PEZI</name>
<keyword evidence="7 12" id="KW-0862">Zinc</keyword>
<dbReference type="PANTHER" id="PTHR11644">
    <property type="entry name" value="CYTIDINE DEAMINASE"/>
    <property type="match status" value="1"/>
</dbReference>
<sequence length="165" mass="17915">MTTPTKGHSRHDTALIHGLSATEVQRLWETCIEAKAKAYCPYSKFRVGCALLLANDLIVEGANVENAAYPVGTCAERVAIATAVIQGAKKGDIRAIAVATDISPPASPCGMCRQFIREFCELNMPVLMYDKHGKSTVMTLEQLLPMSFGPEKLLSTDELQSVAMR</sequence>
<dbReference type="PANTHER" id="PTHR11644:SF2">
    <property type="entry name" value="CYTIDINE DEAMINASE"/>
    <property type="match status" value="1"/>
</dbReference>
<dbReference type="GO" id="GO:0004126">
    <property type="term" value="F:cytidine deaminase activity"/>
    <property type="evidence" value="ECO:0007669"/>
    <property type="project" value="UniProtKB-UniRule"/>
</dbReference>
<evidence type="ECO:0000256" key="1">
    <source>
        <dbReference type="ARBA" id="ARBA00001947"/>
    </source>
</evidence>
<dbReference type="SUPFAM" id="SSF53927">
    <property type="entry name" value="Cytidine deaminase-like"/>
    <property type="match status" value="1"/>
</dbReference>
<evidence type="ECO:0000256" key="9">
    <source>
        <dbReference type="ARBA" id="ARBA00049558"/>
    </source>
</evidence>
<dbReference type="NCBIfam" id="NF004064">
    <property type="entry name" value="PRK05578.1"/>
    <property type="match status" value="1"/>
</dbReference>
<dbReference type="Proteomes" id="UP001310890">
    <property type="component" value="Unassembled WGS sequence"/>
</dbReference>
<evidence type="ECO:0000256" key="11">
    <source>
        <dbReference type="PIRSR" id="PIRSR606262-2"/>
    </source>
</evidence>
<feature type="binding site" evidence="11">
    <location>
        <begin position="63"/>
        <end position="69"/>
    </location>
    <ligand>
        <name>substrate</name>
    </ligand>
</feature>
<dbReference type="PROSITE" id="PS00903">
    <property type="entry name" value="CYT_DCMP_DEAMINASES_1"/>
    <property type="match status" value="1"/>
</dbReference>
<evidence type="ECO:0000256" key="12">
    <source>
        <dbReference type="PIRSR" id="PIRSR606262-3"/>
    </source>
</evidence>
<comment type="catalytic activity">
    <reaction evidence="13">
        <text>2'-deoxycytidine + H2O + H(+) = 2'-deoxyuridine + NH4(+)</text>
        <dbReference type="Rhea" id="RHEA:13433"/>
        <dbReference type="ChEBI" id="CHEBI:15377"/>
        <dbReference type="ChEBI" id="CHEBI:15378"/>
        <dbReference type="ChEBI" id="CHEBI:15698"/>
        <dbReference type="ChEBI" id="CHEBI:16450"/>
        <dbReference type="ChEBI" id="CHEBI:28938"/>
        <dbReference type="EC" id="3.5.4.5"/>
    </reaction>
</comment>
<dbReference type="InterPro" id="IPR002125">
    <property type="entry name" value="CMP_dCMP_dom"/>
</dbReference>